<sequence length="1056" mass="122434">MSEFNQKAIDRLNRLAAQKIFEKMRNLQMLAEENSKRRWIWELLQNAKDKAAIDFSDEKVSVVIDYNESLEFQHNFGYFTVANVEGLIQQISSEDKDRDNANLDVRPQTTGRFGTGFITTHLLSEQVEVKGIYQKEDLTFSKICFPLDRSGRDLKELIASISYSFECAEKSLSQSESISEPAFSEFNTIFTYKLDEQGREIAEIGLQDLENALPYTLIFIDRINSVKTTQAGQSVIYEKVGSRNLTEKIKLIEFNRVNDGIFDKLYYIYLSENLTTIAIPITLDNDEIGIISFNQSLPRLFLDFPLIGTENFSFPAIINNPFLEPTEPRDGIFLTDKSESHVIHNKEIIQEAVSLYLSLLEYASNHSWQNLYFLANTKLPQEKDWISQTWYRDNVQSVLRNNLLNSEIVYTDDLENPKIKLQDALFPFSSSLNKALKVWDFAKLLWFDRLPQKDHLEFWFEIIDKTWPDSIRYGIKNLANDIANLSSLEQLCDRISKPENETLVYLTDVIEFVNQDNGKLLDDFAIIPNQYNDFKKKGELWLDDNIPNQLKDILELLGDNWRTKLKHSQITIANLAVTKNLSDIVNRINPIIRDNKNPNIHSAVLHLLSCSPPESKNTNEICQLRKQFWQFATDFYPETPKQKYLGNWDKAIWQECDKHFVQELFTDIASKETISELNNHLQQDAYQWLSNLINFVVEKDFLVNVTNDKIIPDQQGNLQVINDLFIDSDIDETLKDILEELGYNCRSELIDNSIMLIPSVILSLNIKTKNISEIASEISKRVEKILQNEGLSQSRTEKHKKIFAQLFIWFNEHESLAKEFFLPLYEKRHRLQTDEEIISNMKFKADILSNSNGYNEEEILKIVNIPKERLAVLPEDISPEEFNEFIEKSRQEKAAAKAQESYSPDELSPEDLENLLLSLAIDSPEELENAQSRFCGSYMGRCLARIAKGYNFEYVQAIIARAKRNIQKYLSQHPDYDCTNWCEESKTVINGVTKKGRSIKLVLRPSDGGQVYIYYDNEFTALESPDSELWIDDDQIQRILTLGQILRYTGIHYIKL</sequence>
<evidence type="ECO:0008006" key="2">
    <source>
        <dbReference type="Google" id="ProtNLM"/>
    </source>
</evidence>
<name>A0A977PXI8_9CYAN</name>
<protein>
    <recommendedName>
        <fullName evidence="2">ATP-binding protein</fullName>
    </recommendedName>
</protein>
<proteinExistence type="predicted"/>
<dbReference type="KEGG" id="wna:KA717_11125"/>
<evidence type="ECO:0000313" key="1">
    <source>
        <dbReference type="EMBL" id="UXE63161.1"/>
    </source>
</evidence>
<accession>A0A977PXI8</accession>
<dbReference type="EMBL" id="CP073041">
    <property type="protein sequence ID" value="UXE63161.1"/>
    <property type="molecule type" value="Genomic_DNA"/>
</dbReference>
<gene>
    <name evidence="1" type="ORF">KA717_11125</name>
</gene>
<dbReference type="AlphaFoldDB" id="A0A977PXI8"/>
<organism evidence="1">
    <name type="scientific">Woronichinia naegeliana WA131</name>
    <dbReference type="NCBI Taxonomy" id="2824559"/>
    <lineage>
        <taxon>Bacteria</taxon>
        <taxon>Bacillati</taxon>
        <taxon>Cyanobacteriota</taxon>
        <taxon>Cyanophyceae</taxon>
        <taxon>Synechococcales</taxon>
        <taxon>Coelosphaeriaceae</taxon>
        <taxon>Woronichinia</taxon>
    </lineage>
</organism>
<dbReference type="NCBIfam" id="NF047352">
    <property type="entry name" value="P_loop_sacsin"/>
    <property type="match status" value="1"/>
</dbReference>
<reference evidence="1" key="1">
    <citation type="submission" date="2021-04" db="EMBL/GenBank/DDBJ databases">
        <title>Genome sequence of Woronichinia naegeliana from Washington state freshwater lake bloom.</title>
        <authorList>
            <person name="Dreher T.W."/>
        </authorList>
    </citation>
    <scope>NUCLEOTIDE SEQUENCE</scope>
    <source>
        <strain evidence="1">WA131</strain>
    </source>
</reference>
<dbReference type="Proteomes" id="UP001065613">
    <property type="component" value="Chromosome"/>
</dbReference>